<evidence type="ECO:0000313" key="2">
    <source>
        <dbReference type="Proteomes" id="UP001519332"/>
    </source>
</evidence>
<dbReference type="Proteomes" id="UP001519332">
    <property type="component" value="Unassembled WGS sequence"/>
</dbReference>
<protein>
    <submittedName>
        <fullName evidence="1">Uncharacterized protein</fullName>
    </submittedName>
</protein>
<sequence>MVSHANHRSNHARVHQKRVITSRFSNHLWPRFTRALQNPASIRYPRMILERT</sequence>
<accession>A0ABS4TRL5</accession>
<name>A0ABS4TRL5_9PSEU</name>
<reference evidence="1 2" key="1">
    <citation type="submission" date="2021-03" db="EMBL/GenBank/DDBJ databases">
        <title>Sequencing the genomes of 1000 actinobacteria strains.</title>
        <authorList>
            <person name="Klenk H.-P."/>
        </authorList>
    </citation>
    <scope>NUCLEOTIDE SEQUENCE [LARGE SCALE GENOMIC DNA]</scope>
    <source>
        <strain evidence="1 2">DSM 46670</strain>
    </source>
</reference>
<organism evidence="1 2">
    <name type="scientific">Kibdelosporangium banguiense</name>
    <dbReference type="NCBI Taxonomy" id="1365924"/>
    <lineage>
        <taxon>Bacteria</taxon>
        <taxon>Bacillati</taxon>
        <taxon>Actinomycetota</taxon>
        <taxon>Actinomycetes</taxon>
        <taxon>Pseudonocardiales</taxon>
        <taxon>Pseudonocardiaceae</taxon>
        <taxon>Kibdelosporangium</taxon>
    </lineage>
</organism>
<dbReference type="EMBL" id="JAGINW010000001">
    <property type="protein sequence ID" value="MBP2326585.1"/>
    <property type="molecule type" value="Genomic_DNA"/>
</dbReference>
<proteinExistence type="predicted"/>
<evidence type="ECO:0000313" key="1">
    <source>
        <dbReference type="EMBL" id="MBP2326585.1"/>
    </source>
</evidence>
<comment type="caution">
    <text evidence="1">The sequence shown here is derived from an EMBL/GenBank/DDBJ whole genome shotgun (WGS) entry which is preliminary data.</text>
</comment>
<keyword evidence="2" id="KW-1185">Reference proteome</keyword>
<gene>
    <name evidence="1" type="ORF">JOF56_006970</name>
</gene>